<keyword evidence="2" id="KW-1185">Reference proteome</keyword>
<comment type="caution">
    <text evidence="1">The sequence shown here is derived from an EMBL/GenBank/DDBJ whole genome shotgun (WGS) entry which is preliminary data.</text>
</comment>
<name>A0AAD6MF64_9ROSI</name>
<evidence type="ECO:0000313" key="2">
    <source>
        <dbReference type="Proteomes" id="UP001164929"/>
    </source>
</evidence>
<accession>A0AAD6MF64</accession>
<reference evidence="1" key="1">
    <citation type="journal article" date="2023" name="Mol. Ecol. Resour.">
        <title>Chromosome-level genome assembly of a triploid poplar Populus alba 'Berolinensis'.</title>
        <authorList>
            <person name="Chen S."/>
            <person name="Yu Y."/>
            <person name="Wang X."/>
            <person name="Wang S."/>
            <person name="Zhang T."/>
            <person name="Zhou Y."/>
            <person name="He R."/>
            <person name="Meng N."/>
            <person name="Wang Y."/>
            <person name="Liu W."/>
            <person name="Liu Z."/>
            <person name="Liu J."/>
            <person name="Guo Q."/>
            <person name="Huang H."/>
            <person name="Sederoff R.R."/>
            <person name="Wang G."/>
            <person name="Qu G."/>
            <person name="Chen S."/>
        </authorList>
    </citation>
    <scope>NUCLEOTIDE SEQUENCE</scope>
    <source>
        <strain evidence="1">SC-2020</strain>
    </source>
</reference>
<dbReference type="Proteomes" id="UP001164929">
    <property type="component" value="Chromosome 9"/>
</dbReference>
<dbReference type="EMBL" id="JAQIZT010000009">
    <property type="protein sequence ID" value="KAJ6984340.1"/>
    <property type="molecule type" value="Genomic_DNA"/>
</dbReference>
<sequence>MTSPHEHVQPDEYVPSSQYSQFAFNDYETPVDRILLSDNPSRITTVFPLHDFCLVAVFPPHVYFLNYLC</sequence>
<dbReference type="AlphaFoldDB" id="A0AAD6MF64"/>
<gene>
    <name evidence="1" type="ORF">NC653_022565</name>
</gene>
<protein>
    <submittedName>
        <fullName evidence="1">Uncharacterized protein</fullName>
    </submittedName>
</protein>
<proteinExistence type="predicted"/>
<evidence type="ECO:0000313" key="1">
    <source>
        <dbReference type="EMBL" id="KAJ6984340.1"/>
    </source>
</evidence>
<organism evidence="1 2">
    <name type="scientific">Populus alba x Populus x berolinensis</name>
    <dbReference type="NCBI Taxonomy" id="444605"/>
    <lineage>
        <taxon>Eukaryota</taxon>
        <taxon>Viridiplantae</taxon>
        <taxon>Streptophyta</taxon>
        <taxon>Embryophyta</taxon>
        <taxon>Tracheophyta</taxon>
        <taxon>Spermatophyta</taxon>
        <taxon>Magnoliopsida</taxon>
        <taxon>eudicotyledons</taxon>
        <taxon>Gunneridae</taxon>
        <taxon>Pentapetalae</taxon>
        <taxon>rosids</taxon>
        <taxon>fabids</taxon>
        <taxon>Malpighiales</taxon>
        <taxon>Salicaceae</taxon>
        <taxon>Saliceae</taxon>
        <taxon>Populus</taxon>
    </lineage>
</organism>